<name>A0ABP8KMY0_9MICO</name>
<dbReference type="EMBL" id="BAABGM010000020">
    <property type="protein sequence ID" value="GAA4410769.1"/>
    <property type="molecule type" value="Genomic_DNA"/>
</dbReference>
<evidence type="ECO:0000313" key="3">
    <source>
        <dbReference type="Proteomes" id="UP001500945"/>
    </source>
</evidence>
<dbReference type="Gene3D" id="3.30.70.120">
    <property type="match status" value="1"/>
</dbReference>
<keyword evidence="3" id="KW-1185">Reference proteome</keyword>
<sequence length="134" mass="13953">MVVDDVGDGGPDGAGTTHVEVHVTAPDAATAARLARLLVDERLAACVQVVPGVRSTYRWEGAVETAEEHLLLVKSTAALFEAVRQRVRAEHPYDTPEVLAVPVVAVDASYAGWLDASVRPAGDDAGAGPGSLTR</sequence>
<protein>
    <recommendedName>
        <fullName evidence="4">Divalent-cation tolerance protein CutA</fullName>
    </recommendedName>
</protein>
<dbReference type="PANTHER" id="PTHR23419:SF8">
    <property type="entry name" value="FI09726P"/>
    <property type="match status" value="1"/>
</dbReference>
<evidence type="ECO:0008006" key="4">
    <source>
        <dbReference type="Google" id="ProtNLM"/>
    </source>
</evidence>
<organism evidence="2 3">
    <name type="scientific">Fodinibacter luteus</name>
    <dbReference type="NCBI Taxonomy" id="552064"/>
    <lineage>
        <taxon>Bacteria</taxon>
        <taxon>Bacillati</taxon>
        <taxon>Actinomycetota</taxon>
        <taxon>Actinomycetes</taxon>
        <taxon>Micrococcales</taxon>
        <taxon>Intrasporangiaceae</taxon>
        <taxon>Fodinibacter (ex Wang et al. 2009)</taxon>
    </lineage>
</organism>
<dbReference type="InterPro" id="IPR011322">
    <property type="entry name" value="N-reg_PII-like_a/b"/>
</dbReference>
<evidence type="ECO:0000313" key="2">
    <source>
        <dbReference type="EMBL" id="GAA4410769.1"/>
    </source>
</evidence>
<dbReference type="Proteomes" id="UP001500945">
    <property type="component" value="Unassembled WGS sequence"/>
</dbReference>
<evidence type="ECO:0000256" key="1">
    <source>
        <dbReference type="ARBA" id="ARBA00010169"/>
    </source>
</evidence>
<dbReference type="PANTHER" id="PTHR23419">
    <property type="entry name" value="DIVALENT CATION TOLERANCE CUTA-RELATED"/>
    <property type="match status" value="1"/>
</dbReference>
<dbReference type="InterPro" id="IPR015867">
    <property type="entry name" value="N-reg_PII/ATP_PRibTrfase_C"/>
</dbReference>
<comment type="caution">
    <text evidence="2">The sequence shown here is derived from an EMBL/GenBank/DDBJ whole genome shotgun (WGS) entry which is preliminary data.</text>
</comment>
<comment type="similarity">
    <text evidence="1">Belongs to the CutA family.</text>
</comment>
<dbReference type="InterPro" id="IPR004323">
    <property type="entry name" value="Ion_tolerance_CutA"/>
</dbReference>
<accession>A0ABP8KMY0</accession>
<reference evidence="3" key="1">
    <citation type="journal article" date="2019" name="Int. J. Syst. Evol. Microbiol.">
        <title>The Global Catalogue of Microorganisms (GCM) 10K type strain sequencing project: providing services to taxonomists for standard genome sequencing and annotation.</title>
        <authorList>
            <consortium name="The Broad Institute Genomics Platform"/>
            <consortium name="The Broad Institute Genome Sequencing Center for Infectious Disease"/>
            <person name="Wu L."/>
            <person name="Ma J."/>
        </authorList>
    </citation>
    <scope>NUCLEOTIDE SEQUENCE [LARGE SCALE GENOMIC DNA]</scope>
    <source>
        <strain evidence="3">JCM 17809</strain>
    </source>
</reference>
<gene>
    <name evidence="2" type="ORF">GCM10023168_30810</name>
</gene>
<dbReference type="Pfam" id="PF03091">
    <property type="entry name" value="CutA1"/>
    <property type="match status" value="1"/>
</dbReference>
<proteinExistence type="inferred from homology"/>
<dbReference type="SUPFAM" id="SSF54913">
    <property type="entry name" value="GlnB-like"/>
    <property type="match status" value="1"/>
</dbReference>